<feature type="domain" description="Amidase" evidence="6">
    <location>
        <begin position="22"/>
        <end position="479"/>
    </location>
</feature>
<dbReference type="OrthoDB" id="6428749at2759"/>
<feature type="active site" description="Charge relay system" evidence="5">
    <location>
        <position position="152"/>
    </location>
</feature>
<evidence type="ECO:0000256" key="1">
    <source>
        <dbReference type="ARBA" id="ARBA00001311"/>
    </source>
</evidence>
<dbReference type="PANTHER" id="PTHR46072">
    <property type="entry name" value="AMIDASE-RELATED-RELATED"/>
    <property type="match status" value="1"/>
</dbReference>
<evidence type="ECO:0000256" key="3">
    <source>
        <dbReference type="ARBA" id="ARBA00012922"/>
    </source>
</evidence>
<evidence type="ECO:0000313" key="8">
    <source>
        <dbReference type="Proteomes" id="UP000053890"/>
    </source>
</evidence>
<name>A0A194SBT9_RHOGW</name>
<feature type="active site" description="Acyl-ester intermediate" evidence="5">
    <location>
        <position position="176"/>
    </location>
</feature>
<dbReference type="PROSITE" id="PS00571">
    <property type="entry name" value="AMIDASES"/>
    <property type="match status" value="1"/>
</dbReference>
<proteinExistence type="inferred from homology"/>
<dbReference type="InterPro" id="IPR023631">
    <property type="entry name" value="Amidase_dom"/>
</dbReference>
<keyword evidence="4" id="KW-0378">Hydrolase</keyword>
<dbReference type="PIRSF" id="PIRSF001221">
    <property type="entry name" value="Amidase_fungi"/>
    <property type="match status" value="1"/>
</dbReference>
<dbReference type="InterPro" id="IPR020556">
    <property type="entry name" value="Amidase_CS"/>
</dbReference>
<dbReference type="Proteomes" id="UP000053890">
    <property type="component" value="Unassembled WGS sequence"/>
</dbReference>
<evidence type="ECO:0000256" key="5">
    <source>
        <dbReference type="PIRSR" id="PIRSR001221-1"/>
    </source>
</evidence>
<dbReference type="RefSeq" id="XP_018274103.1">
    <property type="nucleotide sequence ID" value="XM_018412587.1"/>
</dbReference>
<dbReference type="InterPro" id="IPR036928">
    <property type="entry name" value="AS_sf"/>
</dbReference>
<accession>A0A194SBT9</accession>
<dbReference type="OMA" id="VRCTEAF"/>
<dbReference type="SUPFAM" id="SSF75304">
    <property type="entry name" value="Amidase signature (AS) enzymes"/>
    <property type="match status" value="1"/>
</dbReference>
<dbReference type="EMBL" id="KQ474073">
    <property type="protein sequence ID" value="KPV78054.1"/>
    <property type="molecule type" value="Genomic_DNA"/>
</dbReference>
<evidence type="ECO:0000256" key="2">
    <source>
        <dbReference type="ARBA" id="ARBA00009199"/>
    </source>
</evidence>
<organism evidence="7 8">
    <name type="scientific">Rhodotorula graminis (strain WP1)</name>
    <dbReference type="NCBI Taxonomy" id="578459"/>
    <lineage>
        <taxon>Eukaryota</taxon>
        <taxon>Fungi</taxon>
        <taxon>Dikarya</taxon>
        <taxon>Basidiomycota</taxon>
        <taxon>Pucciniomycotina</taxon>
        <taxon>Microbotryomycetes</taxon>
        <taxon>Sporidiobolales</taxon>
        <taxon>Sporidiobolaceae</taxon>
        <taxon>Rhodotorula</taxon>
    </lineage>
</organism>
<gene>
    <name evidence="7" type="ORF">RHOBADRAFT_22984</name>
</gene>
<keyword evidence="8" id="KW-1185">Reference proteome</keyword>
<feature type="active site" description="Charge relay system" evidence="5">
    <location>
        <position position="77"/>
    </location>
</feature>
<reference evidence="7 8" key="1">
    <citation type="journal article" date="2015" name="Front. Microbiol.">
        <title>Genome sequence of the plant growth promoting endophytic yeast Rhodotorula graminis WP1.</title>
        <authorList>
            <person name="Firrincieli A."/>
            <person name="Otillar R."/>
            <person name="Salamov A."/>
            <person name="Schmutz J."/>
            <person name="Khan Z."/>
            <person name="Redman R.S."/>
            <person name="Fleck N.D."/>
            <person name="Lindquist E."/>
            <person name="Grigoriev I.V."/>
            <person name="Doty S.L."/>
        </authorList>
    </citation>
    <scope>NUCLEOTIDE SEQUENCE [LARGE SCALE GENOMIC DNA]</scope>
    <source>
        <strain evidence="7 8">WP1</strain>
    </source>
</reference>
<dbReference type="AlphaFoldDB" id="A0A194SBT9"/>
<dbReference type="EC" id="3.5.1.4" evidence="3"/>
<protein>
    <recommendedName>
        <fullName evidence="3">amidase</fullName>
        <ecNumber evidence="3">3.5.1.4</ecNumber>
    </recommendedName>
</protein>
<dbReference type="Pfam" id="PF01425">
    <property type="entry name" value="Amidase"/>
    <property type="match status" value="1"/>
</dbReference>
<dbReference type="Gene3D" id="3.90.1300.10">
    <property type="entry name" value="Amidase signature (AS) domain"/>
    <property type="match status" value="1"/>
</dbReference>
<dbReference type="GeneID" id="28973036"/>
<comment type="catalytic activity">
    <reaction evidence="1">
        <text>a monocarboxylic acid amide + H2O = a monocarboxylate + NH4(+)</text>
        <dbReference type="Rhea" id="RHEA:12020"/>
        <dbReference type="ChEBI" id="CHEBI:15377"/>
        <dbReference type="ChEBI" id="CHEBI:28938"/>
        <dbReference type="ChEBI" id="CHEBI:35757"/>
        <dbReference type="ChEBI" id="CHEBI:83628"/>
        <dbReference type="EC" id="3.5.1.4"/>
    </reaction>
</comment>
<evidence type="ECO:0000256" key="4">
    <source>
        <dbReference type="ARBA" id="ARBA00022801"/>
    </source>
</evidence>
<dbReference type="PANTHER" id="PTHR46072:SF2">
    <property type="entry name" value="AMIDASE (EUROFUNG)"/>
    <property type="match status" value="1"/>
</dbReference>
<dbReference type="STRING" id="578459.A0A194SBT9"/>
<sequence>MTGSSVEGLLTRLRSGEWSAEEVTRAFCRRAVLAHKLTNCLTQVFFDRAIERAKWLDAEFATNGPTGPLHGLPISLKNQIDVEGEQMDLCYVGWVGRVAKKNAVVVDCLLAQGAVLYCHTNMPQALMSGETVCNLHGRTLNPWNRALSSGGSSGGEGALIALHGSPLGVGTDLGGSVRVPASFCGIYGLRPSYNRIPFCGTSNAMQGFEGIQSVLGPLSVSVDGLKTFFKAVVDTEPWNLDPLALRMPWNESAYRLVEHNGGKSLCFGFNRNNGVVKPDPPYLRAMDMLETALVAQGHKVLDYSPPDAATGEAILNSFFSAAGDEEVKRECALSGEPPIFAASLASAPAPQLSTHDYWQLCLKRRHWVKEQLDDWEATKPRTGTGRPIDAVISPTAPYPSFRHDDALENLYTAVCNLCDFPSASFPVTTVDPALDVKANAHAFASPFDKLNYERYDAEAYRDLPIGLQVYARKGEDEATIRFAEICAAALEASK</sequence>
<evidence type="ECO:0000313" key="7">
    <source>
        <dbReference type="EMBL" id="KPV78054.1"/>
    </source>
</evidence>
<dbReference type="GO" id="GO:0004040">
    <property type="term" value="F:amidase activity"/>
    <property type="evidence" value="ECO:0007669"/>
    <property type="project" value="UniProtKB-EC"/>
</dbReference>
<evidence type="ECO:0000259" key="6">
    <source>
        <dbReference type="Pfam" id="PF01425"/>
    </source>
</evidence>
<comment type="similarity">
    <text evidence="2">Belongs to the amidase family.</text>
</comment>